<gene>
    <name evidence="1" type="ORF">KO493_11280</name>
</gene>
<reference evidence="1" key="1">
    <citation type="submission" date="2021-05" db="EMBL/GenBank/DDBJ databases">
        <title>Draft genomes of bacteria isolated from model marine particles.</title>
        <authorList>
            <person name="Datta M.S."/>
            <person name="Schwartzman J.A."/>
            <person name="Enke T.N."/>
            <person name="Saavedra J."/>
            <person name="Cermak N."/>
            <person name="Cordero O.X."/>
        </authorList>
    </citation>
    <scope>NUCLEOTIDE SEQUENCE</scope>
    <source>
        <strain evidence="1">I2M19</strain>
    </source>
</reference>
<accession>A0ACC5UAQ5</accession>
<evidence type="ECO:0000313" key="1">
    <source>
        <dbReference type="EMBL" id="MBU2951280.1"/>
    </source>
</evidence>
<dbReference type="Proteomes" id="UP001647509">
    <property type="component" value="Unassembled WGS sequence"/>
</dbReference>
<proteinExistence type="predicted"/>
<evidence type="ECO:0000313" key="2">
    <source>
        <dbReference type="Proteomes" id="UP001647509"/>
    </source>
</evidence>
<comment type="caution">
    <text evidence="1">The sequence shown here is derived from an EMBL/GenBank/DDBJ whole genome shotgun (WGS) entry which is preliminary data.</text>
</comment>
<name>A0ACC5UAQ5_9FLAO</name>
<sequence length="275" mass="31803">MVRSHSKNNTLSKVILLSDGSDDFSSLYLKQHGFELIVTETITEVTLRNVEVVIIDYNFINDIDSIMDEFQTYSDAHIPVILLTNGSGNPAFSAVLENKLFCFIDTLANQQAVMLLRTAKRQFEREVENTLKNNELNRLLSTNYLVLDTKNQFLEQTDTRLQKLIENDMKLTSGELQKLRDSIAKHLKDEYQYQLFKVHFEEVHPLFYKRLLDINNTLTDSNLKLASFIKMGFNNSEIAFFLNISLAAVKKGIQRMKHKLNLSPKNSLRLFLFNI</sequence>
<protein>
    <submittedName>
        <fullName evidence="1">Uncharacterized protein</fullName>
    </submittedName>
</protein>
<keyword evidence="2" id="KW-1185">Reference proteome</keyword>
<organism evidence="1 2">
    <name type="scientific">Pseudotamlana agarivorans</name>
    <dbReference type="NCBI Taxonomy" id="481183"/>
    <lineage>
        <taxon>Bacteria</taxon>
        <taxon>Pseudomonadati</taxon>
        <taxon>Bacteroidota</taxon>
        <taxon>Flavobacteriia</taxon>
        <taxon>Flavobacteriales</taxon>
        <taxon>Flavobacteriaceae</taxon>
        <taxon>Pseudotamlana</taxon>
    </lineage>
</organism>
<dbReference type="EMBL" id="JAHKPD010000018">
    <property type="protein sequence ID" value="MBU2951280.1"/>
    <property type="molecule type" value="Genomic_DNA"/>
</dbReference>